<name>A0A3B5KZN8_9TELE</name>
<dbReference type="GeneTree" id="ENSGT01150000286986"/>
<dbReference type="AlphaFoldDB" id="A0A3B5KZN8"/>
<dbReference type="Ensembl" id="ENSXCOT00000004061.1">
    <property type="protein sequence ID" value="ENSXCOP00000004017.1"/>
    <property type="gene ID" value="ENSXCOG00000003154.1"/>
</dbReference>
<sequence>MDEYQFLLVLLSLSVDHDILLNQLESWLRLPGPVLSWFEFYIKNRDFFVSTGNVSSKGAEVTCGIPQGSIHGVHPSTPLIQYYLHPLAQVISGNKISYNNYSDDTQLYIMTSPGDSEPIQSLCLEQINVWICQNFLQLNRNKTEVIIFGHKEE</sequence>
<reference evidence="2" key="2">
    <citation type="submission" date="2025-09" db="UniProtKB">
        <authorList>
            <consortium name="Ensembl"/>
        </authorList>
    </citation>
    <scope>IDENTIFICATION</scope>
</reference>
<organism evidence="2 3">
    <name type="scientific">Xiphophorus couchianus</name>
    <name type="common">Monterrey platyfish</name>
    <dbReference type="NCBI Taxonomy" id="32473"/>
    <lineage>
        <taxon>Eukaryota</taxon>
        <taxon>Metazoa</taxon>
        <taxon>Chordata</taxon>
        <taxon>Craniata</taxon>
        <taxon>Vertebrata</taxon>
        <taxon>Euteleostomi</taxon>
        <taxon>Actinopterygii</taxon>
        <taxon>Neopterygii</taxon>
        <taxon>Teleostei</taxon>
        <taxon>Neoteleostei</taxon>
        <taxon>Acanthomorphata</taxon>
        <taxon>Ovalentaria</taxon>
        <taxon>Atherinomorphae</taxon>
        <taxon>Cyprinodontiformes</taxon>
        <taxon>Poeciliidae</taxon>
        <taxon>Poeciliinae</taxon>
        <taxon>Xiphophorus</taxon>
    </lineage>
</organism>
<reference evidence="2" key="1">
    <citation type="submission" date="2025-08" db="UniProtKB">
        <authorList>
            <consortium name="Ensembl"/>
        </authorList>
    </citation>
    <scope>IDENTIFICATION</scope>
</reference>
<keyword evidence="3" id="KW-1185">Reference proteome</keyword>
<evidence type="ECO:0000313" key="2">
    <source>
        <dbReference type="Ensembl" id="ENSXCOP00000004017.1"/>
    </source>
</evidence>
<feature type="domain" description="Reverse transcriptase" evidence="1">
    <location>
        <begin position="14"/>
        <end position="146"/>
    </location>
</feature>
<proteinExistence type="predicted"/>
<dbReference type="PANTHER" id="PTHR33332">
    <property type="entry name" value="REVERSE TRANSCRIPTASE DOMAIN-CONTAINING PROTEIN"/>
    <property type="match status" value="1"/>
</dbReference>
<dbReference type="STRING" id="32473.ENSXCOP00000004017"/>
<dbReference type="Pfam" id="PF00078">
    <property type="entry name" value="RVT_1"/>
    <property type="match status" value="1"/>
</dbReference>
<protein>
    <recommendedName>
        <fullName evidence="1">Reverse transcriptase domain-containing protein</fullName>
    </recommendedName>
</protein>
<evidence type="ECO:0000313" key="3">
    <source>
        <dbReference type="Proteomes" id="UP000261380"/>
    </source>
</evidence>
<evidence type="ECO:0000259" key="1">
    <source>
        <dbReference type="Pfam" id="PF00078"/>
    </source>
</evidence>
<accession>A0A3B5KZN8</accession>
<dbReference type="Proteomes" id="UP000261380">
    <property type="component" value="Unplaced"/>
</dbReference>
<dbReference type="InterPro" id="IPR000477">
    <property type="entry name" value="RT_dom"/>
</dbReference>